<dbReference type="Gene3D" id="3.30.390.30">
    <property type="match status" value="1"/>
</dbReference>
<dbReference type="AlphaFoldDB" id="A0A6I8V9K1"/>
<dbReference type="GO" id="GO:0016174">
    <property type="term" value="F:NAD(P)H oxidase H2O2-forming activity"/>
    <property type="evidence" value="ECO:0007669"/>
    <property type="project" value="TreeGrafter"/>
</dbReference>
<comment type="similarity">
    <text evidence="3">Belongs to the FAD-dependent oxidoreductase family.</text>
</comment>
<comment type="catalytic activity">
    <reaction evidence="11">
        <text>A + NADH + H(+) = AH2 + NAD(+)</text>
        <dbReference type="Rhea" id="RHEA:11356"/>
        <dbReference type="ChEBI" id="CHEBI:13193"/>
        <dbReference type="ChEBI" id="CHEBI:15378"/>
        <dbReference type="ChEBI" id="CHEBI:17499"/>
        <dbReference type="ChEBI" id="CHEBI:57540"/>
        <dbReference type="ChEBI" id="CHEBI:57945"/>
    </reaction>
</comment>
<dbReference type="GO" id="GO:0006915">
    <property type="term" value="P:apoptotic process"/>
    <property type="evidence" value="ECO:0007669"/>
    <property type="project" value="UniProtKB-KW"/>
</dbReference>
<dbReference type="InterPro" id="IPR036188">
    <property type="entry name" value="FAD/NAD-bd_sf"/>
</dbReference>
<evidence type="ECO:0000256" key="1">
    <source>
        <dbReference type="ARBA" id="ARBA00001974"/>
    </source>
</evidence>
<evidence type="ECO:0000256" key="3">
    <source>
        <dbReference type="ARBA" id="ARBA00006442"/>
    </source>
</evidence>
<keyword evidence="6" id="KW-0274">FAD</keyword>
<dbReference type="Proteomes" id="UP000001819">
    <property type="component" value="Chromosome 4"/>
</dbReference>
<keyword evidence="4" id="KW-0285">Flavoprotein</keyword>
<evidence type="ECO:0000256" key="5">
    <source>
        <dbReference type="ARBA" id="ARBA00022703"/>
    </source>
</evidence>
<dbReference type="FunCoup" id="A0A6I8V9K1">
    <property type="interactions" value="1342"/>
</dbReference>
<keyword evidence="7" id="KW-0809">Transit peptide</keyword>
<keyword evidence="5" id="KW-0053">Apoptosis</keyword>
<dbReference type="RefSeq" id="XP_015036059.2">
    <property type="nucleotide sequence ID" value="XM_015180573.2"/>
</dbReference>
<evidence type="ECO:0000256" key="11">
    <source>
        <dbReference type="ARBA" id="ARBA00047786"/>
    </source>
</evidence>
<feature type="compositionally biased region" description="Basic and acidic residues" evidence="12">
    <location>
        <begin position="157"/>
        <end position="195"/>
    </location>
</feature>
<evidence type="ECO:0000256" key="4">
    <source>
        <dbReference type="ARBA" id="ARBA00022630"/>
    </source>
</evidence>
<keyword evidence="10" id="KW-0496">Mitochondrion</keyword>
<dbReference type="SMART" id="SM01353">
    <property type="entry name" value="AIF_C"/>
    <property type="match status" value="1"/>
</dbReference>
<dbReference type="SUPFAM" id="SSF51905">
    <property type="entry name" value="FAD/NAD(P)-binding domain"/>
    <property type="match status" value="2"/>
</dbReference>
<keyword evidence="8" id="KW-0560">Oxidoreductase</keyword>
<dbReference type="PRINTS" id="PR00368">
    <property type="entry name" value="FADPNR"/>
</dbReference>
<accession>A0A6I8V9K1</accession>
<comment type="cofactor">
    <cofactor evidence="1">
        <name>FAD</name>
        <dbReference type="ChEBI" id="CHEBI:57692"/>
    </cofactor>
</comment>
<gene>
    <name evidence="16" type="primary">AIF</name>
</gene>
<evidence type="ECO:0000256" key="2">
    <source>
        <dbReference type="ARBA" id="ARBA00004173"/>
    </source>
</evidence>
<dbReference type="GO" id="GO:0071949">
    <property type="term" value="F:FAD binding"/>
    <property type="evidence" value="ECO:0007669"/>
    <property type="project" value="TreeGrafter"/>
</dbReference>
<feature type="domain" description="Mitochondrial apoptosis-inducing factor C-terminal" evidence="14">
    <location>
        <begin position="627"/>
        <end position="757"/>
    </location>
</feature>
<comment type="subcellular location">
    <subcellularLocation>
        <location evidence="2">Mitochondrion</location>
    </subcellularLocation>
</comment>
<dbReference type="GO" id="GO:0005739">
    <property type="term" value="C:mitochondrion"/>
    <property type="evidence" value="ECO:0007669"/>
    <property type="project" value="UniProtKB-SubCell"/>
</dbReference>
<dbReference type="Pfam" id="PF14721">
    <property type="entry name" value="AIF_C"/>
    <property type="match status" value="1"/>
</dbReference>
<dbReference type="PANTHER" id="PTHR43557">
    <property type="entry name" value="APOPTOSIS-INDUCING FACTOR 1"/>
    <property type="match status" value="1"/>
</dbReference>
<dbReference type="InParanoid" id="A0A6I8V9K1"/>
<dbReference type="SUPFAM" id="SSF55424">
    <property type="entry name" value="FAD/NAD-linked reductases, dimerisation (C-terminal) domain"/>
    <property type="match status" value="1"/>
</dbReference>
<dbReference type="Gene3D" id="3.50.50.60">
    <property type="entry name" value="FAD/NAD(P)-binding domain"/>
    <property type="match status" value="2"/>
</dbReference>
<dbReference type="Pfam" id="PF07992">
    <property type="entry name" value="Pyr_redox_2"/>
    <property type="match status" value="1"/>
</dbReference>
<evidence type="ECO:0000256" key="12">
    <source>
        <dbReference type="SAM" id="MobiDB-lite"/>
    </source>
</evidence>
<dbReference type="InterPro" id="IPR029324">
    <property type="entry name" value="AIF_C"/>
</dbReference>
<keyword evidence="9" id="KW-0520">NAD</keyword>
<evidence type="ECO:0000313" key="15">
    <source>
        <dbReference type="Proteomes" id="UP000001819"/>
    </source>
</evidence>
<evidence type="ECO:0000256" key="9">
    <source>
        <dbReference type="ARBA" id="ARBA00023027"/>
    </source>
</evidence>
<dbReference type="InterPro" id="IPR050446">
    <property type="entry name" value="FAD-oxidoreductase/Apoptosis"/>
</dbReference>
<dbReference type="PANTHER" id="PTHR43557:SF4">
    <property type="entry name" value="APOPTOSIS-INDUCING FACTOR 1, MITOCHONDRIAL"/>
    <property type="match status" value="1"/>
</dbReference>
<dbReference type="InterPro" id="IPR016156">
    <property type="entry name" value="FAD/NAD-linked_Rdtase_dimer_sf"/>
</dbReference>
<organism evidence="15 16">
    <name type="scientific">Drosophila pseudoobscura pseudoobscura</name>
    <name type="common">Fruit fly</name>
    <dbReference type="NCBI Taxonomy" id="46245"/>
    <lineage>
        <taxon>Eukaryota</taxon>
        <taxon>Metazoa</taxon>
        <taxon>Ecdysozoa</taxon>
        <taxon>Arthropoda</taxon>
        <taxon>Hexapoda</taxon>
        <taxon>Insecta</taxon>
        <taxon>Pterygota</taxon>
        <taxon>Neoptera</taxon>
        <taxon>Endopterygota</taxon>
        <taxon>Diptera</taxon>
        <taxon>Brachycera</taxon>
        <taxon>Muscomorpha</taxon>
        <taxon>Ephydroidea</taxon>
        <taxon>Drosophilidae</taxon>
        <taxon>Drosophila</taxon>
        <taxon>Sophophora</taxon>
    </lineage>
</organism>
<sequence length="775" mass="85710">MMSLWTAPSVMYSAIRRAHILARKRTIVQPSSQHAAPVFDLQRSCHGKLYEMVKKRSLDARTKAHAQKNPNQKVCVRTDMEEEVEYDTDVIDRPKPPPPRQFQAKYQDYSQAADHKFPGAPANSSKYMPTAKQVFFKSVKYDTSTAGTLLDWQKQSDMDKHMSKDPCRLMTKEPGKQPPEDPCEQFKRMRLKNDPKQCPPSGSAAPDGGDGCNGKDSGDPNQSLKLKCLLGALAAMVAGGLIAWFLASTKNDDNKGAGGGSDGDNNSADAKRGVSGLVTSPDSSEKLPKHVPYLIIGGGTAAFSAFRSIKSNDAKAKVLIVSNEYHKPYMRPPLSKELWYTPNTNEKTIKDYRFKQWAGSERSLFFEPDEFFVDPEKLEESVNGGIAVAQGFSVQKVDAQNHTVTLNDGYKITYDECLIATGCAPKNLPMFRDAAPSVREKVMVYRTPDDFDRLRRYAAEKRSITIVGNGFIGSELACSLAHYSKENDGGKIYQVFQESGNMSKVLPNYLSRWTMAKMKNQGVCVIPNASIKSATRDEESLKLELNNGMTLLSDIVVVCVGCSPNTNLASPSKLEVDRTLGGFVVNAELEARRNLYVAGDASCFYDPLLGRRRVEHHDHSVVSGKLAGENMTGAKKPYVHQSMFWSDLGPEIGYEGIGLADSSLPTVGIFALPSATDARSSTDNLTVNREEDDGSKHTIIVDEKSNSDVVTWDDDAHGEQPDYGRGVIFYLKNEKIVGVLMWNLFSRVGLARTIINQNKKYDDLNEVAKLFEIHS</sequence>
<keyword evidence="15" id="KW-1185">Reference proteome</keyword>
<feature type="region of interest" description="Disordered" evidence="12">
    <location>
        <begin position="157"/>
        <end position="216"/>
    </location>
</feature>
<dbReference type="ExpressionAtlas" id="A0A6I8V9K1">
    <property type="expression patterns" value="baseline"/>
</dbReference>
<dbReference type="PRINTS" id="PR00411">
    <property type="entry name" value="PNDRDTASEI"/>
</dbReference>
<evidence type="ECO:0000313" key="16">
    <source>
        <dbReference type="RefSeq" id="XP_015036059.2"/>
    </source>
</evidence>
<feature type="region of interest" description="Disordered" evidence="12">
    <location>
        <begin position="255"/>
        <end position="284"/>
    </location>
</feature>
<dbReference type="InterPro" id="IPR023753">
    <property type="entry name" value="FAD/NAD-binding_dom"/>
</dbReference>
<evidence type="ECO:0000259" key="13">
    <source>
        <dbReference type="Pfam" id="PF07992"/>
    </source>
</evidence>
<reference evidence="16" key="1">
    <citation type="submission" date="2025-08" db="UniProtKB">
        <authorList>
            <consortium name="RefSeq"/>
        </authorList>
    </citation>
    <scope>IDENTIFICATION</scope>
    <source>
        <strain evidence="16">MV-25-SWS-2005</strain>
        <tissue evidence="16">Whole body</tissue>
    </source>
</reference>
<feature type="domain" description="FAD/NAD(P)-binding" evidence="13">
    <location>
        <begin position="293"/>
        <end position="620"/>
    </location>
</feature>
<dbReference type="GO" id="GO:0033108">
    <property type="term" value="P:mitochondrial respiratory chain complex assembly"/>
    <property type="evidence" value="ECO:0007669"/>
    <property type="project" value="TreeGrafter"/>
</dbReference>
<dbReference type="GO" id="GO:0046983">
    <property type="term" value="F:protein dimerization activity"/>
    <property type="evidence" value="ECO:0007669"/>
    <property type="project" value="InterPro"/>
</dbReference>
<evidence type="ECO:0000256" key="6">
    <source>
        <dbReference type="ARBA" id="ARBA00022827"/>
    </source>
</evidence>
<evidence type="ECO:0000256" key="7">
    <source>
        <dbReference type="ARBA" id="ARBA00022946"/>
    </source>
</evidence>
<evidence type="ECO:0000256" key="10">
    <source>
        <dbReference type="ARBA" id="ARBA00023128"/>
    </source>
</evidence>
<evidence type="ECO:0000259" key="14">
    <source>
        <dbReference type="Pfam" id="PF14721"/>
    </source>
</evidence>
<name>A0A6I8V9K1_DROPS</name>
<proteinExistence type="inferred from homology"/>
<protein>
    <submittedName>
        <fullName evidence="16">Apoptosis-inducing factor 1, mitochondrial isoform X1</fullName>
    </submittedName>
</protein>
<evidence type="ECO:0000256" key="8">
    <source>
        <dbReference type="ARBA" id="ARBA00023002"/>
    </source>
</evidence>